<evidence type="ECO:0000313" key="2">
    <source>
        <dbReference type="Proteomes" id="UP001300348"/>
    </source>
</evidence>
<accession>A0ABY9XHR8</accession>
<evidence type="ECO:0000313" key="1">
    <source>
        <dbReference type="EMBL" id="WNH02143.1"/>
    </source>
</evidence>
<organism evidence="1 2">
    <name type="scientific">Xenorhabdus griffiniae</name>
    <dbReference type="NCBI Taxonomy" id="351672"/>
    <lineage>
        <taxon>Bacteria</taxon>
        <taxon>Pseudomonadati</taxon>
        <taxon>Pseudomonadota</taxon>
        <taxon>Gammaproteobacteria</taxon>
        <taxon>Enterobacterales</taxon>
        <taxon>Morganellaceae</taxon>
        <taxon>Xenorhabdus</taxon>
    </lineage>
</organism>
<reference evidence="1 2" key="1">
    <citation type="journal article" date="2023" name="Access Microbiol">
        <title>The genome of a steinernematid-associated Pseudomonas piscis bacterium encodes the biosynthesis of insect toxins.</title>
        <authorList>
            <person name="Awori R.M."/>
            <person name="Hendre P."/>
            <person name="Amugune N.O."/>
        </authorList>
    </citation>
    <scope>NUCLEOTIDE SEQUENCE [LARGE SCALE GENOMIC DNA]</scope>
    <source>
        <strain evidence="1 2">97</strain>
    </source>
</reference>
<protein>
    <submittedName>
        <fullName evidence="1">Uncharacterized protein</fullName>
    </submittedName>
</protein>
<gene>
    <name evidence="1" type="ORF">QL112_020770</name>
</gene>
<dbReference type="Proteomes" id="UP001300348">
    <property type="component" value="Chromosome"/>
</dbReference>
<dbReference type="EMBL" id="CP133647">
    <property type="protein sequence ID" value="WNH02143.1"/>
    <property type="molecule type" value="Genomic_DNA"/>
</dbReference>
<name>A0ABY9XHR8_9GAMM</name>
<keyword evidence="2" id="KW-1185">Reference proteome</keyword>
<proteinExistence type="predicted"/>
<dbReference type="GeneID" id="88858044"/>
<dbReference type="RefSeq" id="WP_223281847.1">
    <property type="nucleotide sequence ID" value="NZ_CAWPOC010000043.1"/>
</dbReference>
<sequence>MPDQYMREVMPLLQRGWLTTNAKAYGECSQDVALLPERIFAGIQELEIDD</sequence>